<name>A0ACC2KZN6_PERAE</name>
<sequence length="87" mass="9455">MLSPSLFYSSLEVNEKQTSQIDLGFLFSATPFVFSRSLAVVAVLLVNLAHVAILPQLMLCLRQDFNSSLEVTFINAASGVNSGTIFN</sequence>
<keyword evidence="2" id="KW-1185">Reference proteome</keyword>
<protein>
    <submittedName>
        <fullName evidence="1">Uncharacterized protein</fullName>
    </submittedName>
</protein>
<dbReference type="EMBL" id="CM056814">
    <property type="protein sequence ID" value="KAJ8626694.1"/>
    <property type="molecule type" value="Genomic_DNA"/>
</dbReference>
<gene>
    <name evidence="1" type="ORF">MRB53_020001</name>
</gene>
<organism evidence="1 2">
    <name type="scientific">Persea americana</name>
    <name type="common">Avocado</name>
    <dbReference type="NCBI Taxonomy" id="3435"/>
    <lineage>
        <taxon>Eukaryota</taxon>
        <taxon>Viridiplantae</taxon>
        <taxon>Streptophyta</taxon>
        <taxon>Embryophyta</taxon>
        <taxon>Tracheophyta</taxon>
        <taxon>Spermatophyta</taxon>
        <taxon>Magnoliopsida</taxon>
        <taxon>Magnoliidae</taxon>
        <taxon>Laurales</taxon>
        <taxon>Lauraceae</taxon>
        <taxon>Persea</taxon>
    </lineage>
</organism>
<reference evidence="1 2" key="1">
    <citation type="journal article" date="2022" name="Hortic Res">
        <title>A haplotype resolved chromosomal level avocado genome allows analysis of novel avocado genes.</title>
        <authorList>
            <person name="Nath O."/>
            <person name="Fletcher S.J."/>
            <person name="Hayward A."/>
            <person name="Shaw L.M."/>
            <person name="Masouleh A.K."/>
            <person name="Furtado A."/>
            <person name="Henry R.J."/>
            <person name="Mitter N."/>
        </authorList>
    </citation>
    <scope>NUCLEOTIDE SEQUENCE [LARGE SCALE GENOMIC DNA]</scope>
    <source>
        <strain evidence="2">cv. Hass</strain>
    </source>
</reference>
<evidence type="ECO:0000313" key="1">
    <source>
        <dbReference type="EMBL" id="KAJ8626694.1"/>
    </source>
</evidence>
<comment type="caution">
    <text evidence="1">The sequence shown here is derived from an EMBL/GenBank/DDBJ whole genome shotgun (WGS) entry which is preliminary data.</text>
</comment>
<proteinExistence type="predicted"/>
<dbReference type="Proteomes" id="UP001234297">
    <property type="component" value="Chromosome 6"/>
</dbReference>
<accession>A0ACC2KZN6</accession>
<evidence type="ECO:0000313" key="2">
    <source>
        <dbReference type="Proteomes" id="UP001234297"/>
    </source>
</evidence>